<evidence type="ECO:0000256" key="1">
    <source>
        <dbReference type="SAM" id="MobiDB-lite"/>
    </source>
</evidence>
<protein>
    <submittedName>
        <fullName evidence="2">Uncharacterized protein</fullName>
    </submittedName>
</protein>
<gene>
    <name evidence="2" type="ORF">CHYS00102_LOCUS29906</name>
</gene>
<feature type="region of interest" description="Disordered" evidence="1">
    <location>
        <begin position="166"/>
        <end position="193"/>
    </location>
</feature>
<dbReference type="AlphaFoldDB" id="A0A7S1C0M4"/>
<name>A0A7S1C0M4_9STRA</name>
<evidence type="ECO:0000313" key="2">
    <source>
        <dbReference type="EMBL" id="CAD8902687.1"/>
    </source>
</evidence>
<sequence length="208" mass="23747">MRHVARVDDVPVAMSPFPWVGNLYSFDKLREYADKIIWGEGRGKSHREAIGSEQANRSDDKMESETFGSGRFDEDLRAFKISCQARRSPITTGRNRPLLISGDSVPHALLRHRGSSDTLHGFPRPSMGRRKLRNIRARVLLLFRENVLLRLPLILRRVPRNTATRHRRVHRQGFPHGLLPPGAPRPGLLPLRPPTVSRNINIRTAARR</sequence>
<feature type="compositionally biased region" description="Basic and acidic residues" evidence="1">
    <location>
        <begin position="45"/>
        <end position="64"/>
    </location>
</feature>
<proteinExistence type="predicted"/>
<feature type="region of interest" description="Disordered" evidence="1">
    <location>
        <begin position="45"/>
        <end position="66"/>
    </location>
</feature>
<organism evidence="2">
    <name type="scientific">Corethron hystrix</name>
    <dbReference type="NCBI Taxonomy" id="216773"/>
    <lineage>
        <taxon>Eukaryota</taxon>
        <taxon>Sar</taxon>
        <taxon>Stramenopiles</taxon>
        <taxon>Ochrophyta</taxon>
        <taxon>Bacillariophyta</taxon>
        <taxon>Coscinodiscophyceae</taxon>
        <taxon>Corethrophycidae</taxon>
        <taxon>Corethrales</taxon>
        <taxon>Corethraceae</taxon>
        <taxon>Corethron</taxon>
    </lineage>
</organism>
<dbReference type="EMBL" id="HBFR01040897">
    <property type="protein sequence ID" value="CAD8902687.1"/>
    <property type="molecule type" value="Transcribed_RNA"/>
</dbReference>
<feature type="compositionally biased region" description="Low complexity" evidence="1">
    <location>
        <begin position="175"/>
        <end position="190"/>
    </location>
</feature>
<reference evidence="2" key="1">
    <citation type="submission" date="2021-01" db="EMBL/GenBank/DDBJ databases">
        <authorList>
            <person name="Corre E."/>
            <person name="Pelletier E."/>
            <person name="Niang G."/>
            <person name="Scheremetjew M."/>
            <person name="Finn R."/>
            <person name="Kale V."/>
            <person name="Holt S."/>
            <person name="Cochrane G."/>
            <person name="Meng A."/>
            <person name="Brown T."/>
            <person name="Cohen L."/>
        </authorList>
    </citation>
    <scope>NUCLEOTIDE SEQUENCE</scope>
    <source>
        <strain evidence="2">308</strain>
    </source>
</reference>
<accession>A0A7S1C0M4</accession>